<dbReference type="InterPro" id="IPR045865">
    <property type="entry name" value="ACT-like_dom_sf"/>
</dbReference>
<dbReference type="GO" id="GO:1990610">
    <property type="term" value="F:acetolactate synthase regulator activity"/>
    <property type="evidence" value="ECO:0007669"/>
    <property type="project" value="InterPro"/>
</dbReference>
<dbReference type="RefSeq" id="WP_250595326.1">
    <property type="nucleotide sequence ID" value="NZ_JAKRVY010000002.1"/>
</dbReference>
<dbReference type="NCBIfam" id="TIGR00119">
    <property type="entry name" value="acolac_sm"/>
    <property type="match status" value="1"/>
</dbReference>
<evidence type="ECO:0000313" key="8">
    <source>
        <dbReference type="EMBL" id="MCL9813120.1"/>
    </source>
</evidence>
<accession>A0AAE3FQ82</accession>
<dbReference type="GO" id="GO:0009097">
    <property type="term" value="P:isoleucine biosynthetic process"/>
    <property type="evidence" value="ECO:0007669"/>
    <property type="project" value="TreeGrafter"/>
</dbReference>
<keyword evidence="5" id="KW-0100">Branched-chain amino acid biosynthesis</keyword>
<dbReference type="GO" id="GO:0005829">
    <property type="term" value="C:cytosol"/>
    <property type="evidence" value="ECO:0007669"/>
    <property type="project" value="TreeGrafter"/>
</dbReference>
<name>A0AAE3FQ82_9EURY</name>
<dbReference type="InterPro" id="IPR054480">
    <property type="entry name" value="AHAS_small-like_ACT"/>
</dbReference>
<evidence type="ECO:0000256" key="5">
    <source>
        <dbReference type="ARBA" id="ARBA00023304"/>
    </source>
</evidence>
<evidence type="ECO:0000256" key="6">
    <source>
        <dbReference type="SAM" id="MobiDB-lite"/>
    </source>
</evidence>
<keyword evidence="9" id="KW-1185">Reference proteome</keyword>
<gene>
    <name evidence="8" type="primary">ilvN</name>
    <name evidence="8" type="ORF">AArcSt11_05570</name>
</gene>
<dbReference type="CDD" id="cd04878">
    <property type="entry name" value="ACT_AHAS"/>
    <property type="match status" value="1"/>
</dbReference>
<dbReference type="Gene3D" id="3.30.70.1150">
    <property type="entry name" value="ACT-like. Chain A, domain 2"/>
    <property type="match status" value="1"/>
</dbReference>
<reference evidence="8 9" key="1">
    <citation type="journal article" date="2022" name="Syst. Appl. Microbiol.">
        <title>Natronocalculus amylovorans gen. nov., sp. nov., and Natranaeroarchaeum aerophilus sp. nov., dominant culturable amylolytic natronoarchaea from hypersaline soda lakes in southwestern Siberia.</title>
        <authorList>
            <person name="Sorokin D.Y."/>
            <person name="Elcheninov A.G."/>
            <person name="Khizhniak T.V."/>
            <person name="Koenen M."/>
            <person name="Bale N.J."/>
            <person name="Damste J.S.S."/>
            <person name="Kublanov I.V."/>
        </authorList>
    </citation>
    <scope>NUCLEOTIDE SEQUENCE [LARGE SCALE GENOMIC DNA]</scope>
    <source>
        <strain evidence="8 9">AArc-St1-1</strain>
    </source>
</reference>
<feature type="domain" description="ACT" evidence="7">
    <location>
        <begin position="46"/>
        <end position="120"/>
    </location>
</feature>
<dbReference type="AlphaFoldDB" id="A0AAE3FQ82"/>
<dbReference type="PANTHER" id="PTHR30239:SF0">
    <property type="entry name" value="ACETOLACTATE SYNTHASE SMALL SUBUNIT 1, CHLOROPLASTIC"/>
    <property type="match status" value="1"/>
</dbReference>
<protein>
    <submittedName>
        <fullName evidence="8">Acetolactate synthase small subunit</fullName>
        <ecNumber evidence="8">2.2.1.6</ecNumber>
    </submittedName>
</protein>
<comment type="caution">
    <text evidence="8">The sequence shown here is derived from an EMBL/GenBank/DDBJ whole genome shotgun (WGS) entry which is preliminary data.</text>
</comment>
<dbReference type="InterPro" id="IPR039557">
    <property type="entry name" value="AHAS_ACT"/>
</dbReference>
<dbReference type="InterPro" id="IPR027271">
    <property type="entry name" value="Acetolactate_synth/TF_NikR_C"/>
</dbReference>
<dbReference type="EC" id="2.2.1.6" evidence="8"/>
<dbReference type="Pfam" id="PF10369">
    <property type="entry name" value="ALS_ss_C"/>
    <property type="match status" value="1"/>
</dbReference>
<proteinExistence type="inferred from homology"/>
<evidence type="ECO:0000256" key="2">
    <source>
        <dbReference type="ARBA" id="ARBA00005025"/>
    </source>
</evidence>
<evidence type="ECO:0000313" key="9">
    <source>
        <dbReference type="Proteomes" id="UP001202674"/>
    </source>
</evidence>
<dbReference type="PROSITE" id="PS51671">
    <property type="entry name" value="ACT"/>
    <property type="match status" value="1"/>
</dbReference>
<keyword evidence="8" id="KW-0808">Transferase</keyword>
<feature type="region of interest" description="Disordered" evidence="6">
    <location>
        <begin position="1"/>
        <end position="41"/>
    </location>
</feature>
<comment type="pathway">
    <text evidence="2">Amino-acid biosynthesis; L-valine biosynthesis; L-valine from pyruvate: step 1/4.</text>
</comment>
<feature type="region of interest" description="Disordered" evidence="6">
    <location>
        <begin position="196"/>
        <end position="219"/>
    </location>
</feature>
<dbReference type="InterPro" id="IPR004789">
    <property type="entry name" value="Acetalactate_synth_ssu"/>
</dbReference>
<comment type="pathway">
    <text evidence="1">Amino-acid biosynthesis; L-isoleucine biosynthesis; L-isoleucine from 2-oxobutanoate: step 1/4.</text>
</comment>
<evidence type="ECO:0000259" key="7">
    <source>
        <dbReference type="PROSITE" id="PS51671"/>
    </source>
</evidence>
<dbReference type="Pfam" id="PF22629">
    <property type="entry name" value="ACT_AHAS_ss"/>
    <property type="match status" value="1"/>
</dbReference>
<dbReference type="EMBL" id="JAKRVY010000002">
    <property type="protein sequence ID" value="MCL9813120.1"/>
    <property type="molecule type" value="Genomic_DNA"/>
</dbReference>
<evidence type="ECO:0000256" key="4">
    <source>
        <dbReference type="ARBA" id="ARBA00022605"/>
    </source>
</evidence>
<organism evidence="8 9">
    <name type="scientific">Natranaeroarchaeum aerophilus</name>
    <dbReference type="NCBI Taxonomy" id="2917711"/>
    <lineage>
        <taxon>Archaea</taxon>
        <taxon>Methanobacteriati</taxon>
        <taxon>Methanobacteriota</taxon>
        <taxon>Stenosarchaea group</taxon>
        <taxon>Halobacteria</taxon>
        <taxon>Halobacteriales</taxon>
        <taxon>Natronoarchaeaceae</taxon>
        <taxon>Natranaeroarchaeum</taxon>
    </lineage>
</organism>
<dbReference type="NCBIfam" id="NF008864">
    <property type="entry name" value="PRK11895.1"/>
    <property type="match status" value="1"/>
</dbReference>
<comment type="similarity">
    <text evidence="3">Belongs to the acetolactate synthase small subunit family.</text>
</comment>
<dbReference type="Gene3D" id="3.30.70.260">
    <property type="match status" value="1"/>
</dbReference>
<dbReference type="InterPro" id="IPR002912">
    <property type="entry name" value="ACT_dom"/>
</dbReference>
<keyword evidence="4" id="KW-0028">Amino-acid biosynthesis</keyword>
<evidence type="ECO:0000256" key="3">
    <source>
        <dbReference type="ARBA" id="ARBA00006341"/>
    </source>
</evidence>
<dbReference type="GO" id="GO:0003984">
    <property type="term" value="F:acetolactate synthase activity"/>
    <property type="evidence" value="ECO:0007669"/>
    <property type="project" value="UniProtKB-EC"/>
</dbReference>
<dbReference type="InterPro" id="IPR019455">
    <property type="entry name" value="Acetolactate_synth_ssu_C"/>
</dbReference>
<dbReference type="Proteomes" id="UP001202674">
    <property type="component" value="Unassembled WGS sequence"/>
</dbReference>
<sequence length="219" mass="23441">MSDDIDSKALEGPHPSERPETSRRRNAQGIRIDPDAEAEPDTQQAVLSALVAHEPGVLANVASLFSRRQFNIESLTVGATTDEDRARITLVIEESGPGIEQAKKQLQKLVPVVSVTELPADATRRDLALIKVEGSHPDQVQSLAEMYGGQAVDAGRETVTVEITGSEQKIDAAIDAFEQFGIVEIVRTGTAALTRGAERTAPDGPQIAEPESKEVPADD</sequence>
<feature type="compositionally biased region" description="Basic and acidic residues" evidence="6">
    <location>
        <begin position="1"/>
        <end position="23"/>
    </location>
</feature>
<dbReference type="PANTHER" id="PTHR30239">
    <property type="entry name" value="ACETOLACTATE SYNTHASE SMALL SUBUNIT"/>
    <property type="match status" value="1"/>
</dbReference>
<dbReference type="SUPFAM" id="SSF55021">
    <property type="entry name" value="ACT-like"/>
    <property type="match status" value="2"/>
</dbReference>
<feature type="compositionally biased region" description="Basic and acidic residues" evidence="6">
    <location>
        <begin position="210"/>
        <end position="219"/>
    </location>
</feature>
<dbReference type="GO" id="GO:0009099">
    <property type="term" value="P:L-valine biosynthetic process"/>
    <property type="evidence" value="ECO:0007669"/>
    <property type="project" value="TreeGrafter"/>
</dbReference>
<evidence type="ECO:0000256" key="1">
    <source>
        <dbReference type="ARBA" id="ARBA00004974"/>
    </source>
</evidence>